<protein>
    <submittedName>
        <fullName evidence="2">Uncharacterized protein</fullName>
    </submittedName>
</protein>
<keyword evidence="1" id="KW-0812">Transmembrane</keyword>
<organism evidence="2">
    <name type="scientific">Arundo donax</name>
    <name type="common">Giant reed</name>
    <name type="synonym">Donax arundinaceus</name>
    <dbReference type="NCBI Taxonomy" id="35708"/>
    <lineage>
        <taxon>Eukaryota</taxon>
        <taxon>Viridiplantae</taxon>
        <taxon>Streptophyta</taxon>
        <taxon>Embryophyta</taxon>
        <taxon>Tracheophyta</taxon>
        <taxon>Spermatophyta</taxon>
        <taxon>Magnoliopsida</taxon>
        <taxon>Liliopsida</taxon>
        <taxon>Poales</taxon>
        <taxon>Poaceae</taxon>
        <taxon>PACMAD clade</taxon>
        <taxon>Arundinoideae</taxon>
        <taxon>Arundineae</taxon>
        <taxon>Arundo</taxon>
    </lineage>
</organism>
<evidence type="ECO:0000313" key="2">
    <source>
        <dbReference type="EMBL" id="JAD63342.1"/>
    </source>
</evidence>
<sequence>MPWLFLLLLFEVFLHVLLLFEVFLYMQLITMFSTMHHSCAFFV</sequence>
<feature type="transmembrane region" description="Helical" evidence="1">
    <location>
        <begin position="6"/>
        <end position="26"/>
    </location>
</feature>
<reference evidence="2" key="2">
    <citation type="journal article" date="2015" name="Data Brief">
        <title>Shoot transcriptome of the giant reed, Arundo donax.</title>
        <authorList>
            <person name="Barrero R.A."/>
            <person name="Guerrero F.D."/>
            <person name="Moolhuijzen P."/>
            <person name="Goolsby J.A."/>
            <person name="Tidwell J."/>
            <person name="Bellgard S.E."/>
            <person name="Bellgard M.I."/>
        </authorList>
    </citation>
    <scope>NUCLEOTIDE SEQUENCE</scope>
    <source>
        <tissue evidence="2">Shoot tissue taken approximately 20 cm above the soil surface</tissue>
    </source>
</reference>
<accession>A0A0A9BVP1</accession>
<dbReference type="AlphaFoldDB" id="A0A0A9BVP1"/>
<proteinExistence type="predicted"/>
<reference evidence="2" key="1">
    <citation type="submission" date="2014-09" db="EMBL/GenBank/DDBJ databases">
        <authorList>
            <person name="Magalhaes I.L.F."/>
            <person name="Oliveira U."/>
            <person name="Santos F.R."/>
            <person name="Vidigal T.H.D.A."/>
            <person name="Brescovit A.D."/>
            <person name="Santos A.J."/>
        </authorList>
    </citation>
    <scope>NUCLEOTIDE SEQUENCE</scope>
    <source>
        <tissue evidence="2">Shoot tissue taken approximately 20 cm above the soil surface</tissue>
    </source>
</reference>
<name>A0A0A9BVP1_ARUDO</name>
<keyword evidence="1" id="KW-1133">Transmembrane helix</keyword>
<dbReference type="EMBL" id="GBRH01234553">
    <property type="protein sequence ID" value="JAD63342.1"/>
    <property type="molecule type" value="Transcribed_RNA"/>
</dbReference>
<keyword evidence="1" id="KW-0472">Membrane</keyword>
<evidence type="ECO:0000256" key="1">
    <source>
        <dbReference type="SAM" id="Phobius"/>
    </source>
</evidence>